<dbReference type="AlphaFoldDB" id="A0A1M5G1F7"/>
<dbReference type="SUPFAM" id="SSF110857">
    <property type="entry name" value="Gamma-glutamyl cyclotransferase-like"/>
    <property type="match status" value="1"/>
</dbReference>
<dbReference type="PANTHER" id="PTHR31544">
    <property type="entry name" value="AIG2-LIKE PROTEIN D"/>
    <property type="match status" value="1"/>
</dbReference>
<name>A0A1M5G1F7_9HYPH</name>
<dbReference type="Gene3D" id="3.10.490.10">
    <property type="entry name" value="Gamma-glutamyl cyclotransferase-like"/>
    <property type="match status" value="1"/>
</dbReference>
<evidence type="ECO:0000313" key="4">
    <source>
        <dbReference type="EMBL" id="SHF97595.1"/>
    </source>
</evidence>
<accession>A0A1M5G1F7</accession>
<dbReference type="InterPro" id="IPR013024">
    <property type="entry name" value="GGCT-like"/>
</dbReference>
<dbReference type="Proteomes" id="UP000184533">
    <property type="component" value="Unassembled WGS sequence"/>
</dbReference>
<dbReference type="PANTHER" id="PTHR31544:SF2">
    <property type="entry name" value="AIG2-LIKE PROTEIN D"/>
    <property type="match status" value="1"/>
</dbReference>
<evidence type="ECO:0000256" key="1">
    <source>
        <dbReference type="ARBA" id="ARBA00022679"/>
    </source>
</evidence>
<evidence type="ECO:0000256" key="2">
    <source>
        <dbReference type="ARBA" id="ARBA00030602"/>
    </source>
</evidence>
<evidence type="ECO:0000259" key="3">
    <source>
        <dbReference type="Pfam" id="PF06094"/>
    </source>
</evidence>
<dbReference type="InterPro" id="IPR036568">
    <property type="entry name" value="GGCT-like_sf"/>
</dbReference>
<dbReference type="RefSeq" id="WP_052950422.1">
    <property type="nucleotide sequence ID" value="NZ_FQVC01000020.1"/>
</dbReference>
<protein>
    <recommendedName>
        <fullName evidence="2">Putative gamma-glutamylcyclotransferase</fullName>
    </recommendedName>
</protein>
<dbReference type="OrthoDB" id="8478759at2"/>
<gene>
    <name evidence="4" type="ORF">SAMN02745223_04042</name>
</gene>
<dbReference type="InterPro" id="IPR045038">
    <property type="entry name" value="AIG2-like"/>
</dbReference>
<sequence>MSAEPLFAYGTLRDGDILAGVLGRRLAPGAIRPAKAPGYRAVYCPGQVYPGLALAPDSAAPGLVLDSLTPDDIAILDAFEGPLYRRATISVVTGTGSVVVSAYLPVTPAPADADADADAWSLEHWTLHHKPAALTPELRIAARARHDRLGAGPRQN</sequence>
<dbReference type="CDD" id="cd06661">
    <property type="entry name" value="GGCT_like"/>
    <property type="match status" value="1"/>
</dbReference>
<dbReference type="InterPro" id="IPR009288">
    <property type="entry name" value="AIG2-like_dom"/>
</dbReference>
<proteinExistence type="predicted"/>
<reference evidence="4 5" key="1">
    <citation type="submission" date="2016-11" db="EMBL/GenBank/DDBJ databases">
        <authorList>
            <person name="Jaros S."/>
            <person name="Januszkiewicz K."/>
            <person name="Wedrychowicz H."/>
        </authorList>
    </citation>
    <scope>NUCLEOTIDE SEQUENCE [LARGE SCALE GENOMIC DNA]</scope>
    <source>
        <strain evidence="4 5">DSM 17137</strain>
    </source>
</reference>
<keyword evidence="1 4" id="KW-0808">Transferase</keyword>
<dbReference type="EMBL" id="FQVC01000020">
    <property type="protein sequence ID" value="SHF97595.1"/>
    <property type="molecule type" value="Genomic_DNA"/>
</dbReference>
<evidence type="ECO:0000313" key="5">
    <source>
        <dbReference type="Proteomes" id="UP000184533"/>
    </source>
</evidence>
<dbReference type="GO" id="GO:0016740">
    <property type="term" value="F:transferase activity"/>
    <property type="evidence" value="ECO:0007669"/>
    <property type="project" value="UniProtKB-KW"/>
</dbReference>
<organism evidence="4 5">
    <name type="scientific">Devosia limi DSM 17137</name>
    <dbReference type="NCBI Taxonomy" id="1121477"/>
    <lineage>
        <taxon>Bacteria</taxon>
        <taxon>Pseudomonadati</taxon>
        <taxon>Pseudomonadota</taxon>
        <taxon>Alphaproteobacteria</taxon>
        <taxon>Hyphomicrobiales</taxon>
        <taxon>Devosiaceae</taxon>
        <taxon>Devosia</taxon>
    </lineage>
</organism>
<feature type="domain" description="Gamma-glutamylcyclotransferase AIG2-like" evidence="3">
    <location>
        <begin position="6"/>
        <end position="108"/>
    </location>
</feature>
<dbReference type="Pfam" id="PF06094">
    <property type="entry name" value="GGACT"/>
    <property type="match status" value="1"/>
</dbReference>